<keyword evidence="2" id="KW-0472">Membrane</keyword>
<feature type="region of interest" description="Disordered" evidence="1">
    <location>
        <begin position="16"/>
        <end position="59"/>
    </location>
</feature>
<gene>
    <name evidence="3" type="ORF">HDF12_004407</name>
</gene>
<organism evidence="3 4">
    <name type="scientific">Tunturiibacter lichenicola</name>
    <dbReference type="NCBI Taxonomy" id="2051959"/>
    <lineage>
        <taxon>Bacteria</taxon>
        <taxon>Pseudomonadati</taxon>
        <taxon>Acidobacteriota</taxon>
        <taxon>Terriglobia</taxon>
        <taxon>Terriglobales</taxon>
        <taxon>Acidobacteriaceae</taxon>
        <taxon>Tunturiibacter</taxon>
    </lineage>
</organism>
<comment type="caution">
    <text evidence="3">The sequence shown here is derived from an EMBL/GenBank/DDBJ whole genome shotgun (WGS) entry which is preliminary data.</text>
</comment>
<protein>
    <submittedName>
        <fullName evidence="3">Uncharacterized protein</fullName>
    </submittedName>
</protein>
<feature type="transmembrane region" description="Helical" evidence="2">
    <location>
        <begin position="69"/>
        <end position="87"/>
    </location>
</feature>
<dbReference type="Proteomes" id="UP000534186">
    <property type="component" value="Unassembled WGS sequence"/>
</dbReference>
<proteinExistence type="predicted"/>
<name>A0A7Y9NS68_9BACT</name>
<keyword evidence="2" id="KW-1133">Transmembrane helix</keyword>
<accession>A0A7Y9NS68</accession>
<sequence length="132" mass="14522">MADTGTGRTLATKVIPPIQSYDRGTRSLHKDVGHPSRERTSGARQGVREKRGGEQESAQRKTIVVIEQWICLVLGLVCMAFGIWGIYMKPEQDALSAYIAWLGSLYMPTLRVTALVCIGLGVALARRGWAHL</sequence>
<dbReference type="EMBL" id="JACCCV010000002">
    <property type="protein sequence ID" value="NYF54008.1"/>
    <property type="molecule type" value="Genomic_DNA"/>
</dbReference>
<evidence type="ECO:0000256" key="2">
    <source>
        <dbReference type="SAM" id="Phobius"/>
    </source>
</evidence>
<dbReference type="AlphaFoldDB" id="A0A7Y9NS68"/>
<keyword evidence="2" id="KW-0812">Transmembrane</keyword>
<feature type="compositionally biased region" description="Basic and acidic residues" evidence="1">
    <location>
        <begin position="23"/>
        <end position="59"/>
    </location>
</feature>
<evidence type="ECO:0000256" key="1">
    <source>
        <dbReference type="SAM" id="MobiDB-lite"/>
    </source>
</evidence>
<evidence type="ECO:0000313" key="4">
    <source>
        <dbReference type="Proteomes" id="UP000534186"/>
    </source>
</evidence>
<feature type="transmembrane region" description="Helical" evidence="2">
    <location>
        <begin position="99"/>
        <end position="125"/>
    </location>
</feature>
<evidence type="ECO:0000313" key="3">
    <source>
        <dbReference type="EMBL" id="NYF54008.1"/>
    </source>
</evidence>
<reference evidence="3 4" key="1">
    <citation type="submission" date="2020-07" db="EMBL/GenBank/DDBJ databases">
        <title>Genomic Encyclopedia of Type Strains, Phase IV (KMG-V): Genome sequencing to study the core and pangenomes of soil and plant-associated prokaryotes.</title>
        <authorList>
            <person name="Whitman W."/>
        </authorList>
    </citation>
    <scope>NUCLEOTIDE SEQUENCE [LARGE SCALE GENOMIC DNA]</scope>
    <source>
        <strain evidence="3 4">M8UP30</strain>
    </source>
</reference>